<accession>A0A1X2IWQ5</accession>
<dbReference type="InterPro" id="IPR011701">
    <property type="entry name" value="MFS"/>
</dbReference>
<feature type="transmembrane region" description="Helical" evidence="3">
    <location>
        <begin position="106"/>
        <end position="126"/>
    </location>
</feature>
<comment type="subcellular location">
    <subcellularLocation>
        <location evidence="1">Membrane</location>
        <topology evidence="1">Multi-pass membrane protein</topology>
    </subcellularLocation>
</comment>
<feature type="transmembrane region" description="Helical" evidence="3">
    <location>
        <begin position="73"/>
        <end position="94"/>
    </location>
</feature>
<dbReference type="PANTHER" id="PTHR11360">
    <property type="entry name" value="MONOCARBOXYLATE TRANSPORTER"/>
    <property type="match status" value="1"/>
</dbReference>
<feature type="transmembrane region" description="Helical" evidence="3">
    <location>
        <begin position="221"/>
        <end position="241"/>
    </location>
</feature>
<feature type="transmembrane region" description="Helical" evidence="3">
    <location>
        <begin position="12"/>
        <end position="33"/>
    </location>
</feature>
<dbReference type="Proteomes" id="UP000193560">
    <property type="component" value="Unassembled WGS sequence"/>
</dbReference>
<keyword evidence="3" id="KW-0472">Membrane</keyword>
<dbReference type="InterPro" id="IPR036259">
    <property type="entry name" value="MFS_trans_sf"/>
</dbReference>
<name>A0A1X2IWQ5_9FUNG</name>
<feature type="transmembrane region" description="Helical" evidence="3">
    <location>
        <begin position="188"/>
        <end position="209"/>
    </location>
</feature>
<evidence type="ECO:0000313" key="6">
    <source>
        <dbReference type="Proteomes" id="UP000193560"/>
    </source>
</evidence>
<feature type="transmembrane region" description="Helical" evidence="3">
    <location>
        <begin position="313"/>
        <end position="333"/>
    </location>
</feature>
<keyword evidence="3" id="KW-0812">Transmembrane</keyword>
<reference evidence="5 6" key="1">
    <citation type="submission" date="2016-07" db="EMBL/GenBank/DDBJ databases">
        <title>Pervasive Adenine N6-methylation of Active Genes in Fungi.</title>
        <authorList>
            <consortium name="DOE Joint Genome Institute"/>
            <person name="Mondo S.J."/>
            <person name="Dannebaum R.O."/>
            <person name="Kuo R.C."/>
            <person name="Labutti K."/>
            <person name="Haridas S."/>
            <person name="Kuo A."/>
            <person name="Salamov A."/>
            <person name="Ahrendt S.R."/>
            <person name="Lipzen A."/>
            <person name="Sullivan W."/>
            <person name="Andreopoulos W.B."/>
            <person name="Clum A."/>
            <person name="Lindquist E."/>
            <person name="Daum C."/>
            <person name="Ramamoorthy G.K."/>
            <person name="Gryganskyi A."/>
            <person name="Culley D."/>
            <person name="Magnuson J.K."/>
            <person name="James T.Y."/>
            <person name="O'Malley M.A."/>
            <person name="Stajich J.E."/>
            <person name="Spatafora J.W."/>
            <person name="Visel A."/>
            <person name="Grigoriev I.V."/>
        </authorList>
    </citation>
    <scope>NUCLEOTIDE SEQUENCE [LARGE SCALE GENOMIC DNA]</scope>
    <source>
        <strain evidence="5 6">NRRL 1336</strain>
    </source>
</reference>
<evidence type="ECO:0000259" key="4">
    <source>
        <dbReference type="PROSITE" id="PS50850"/>
    </source>
</evidence>
<dbReference type="Pfam" id="PF07690">
    <property type="entry name" value="MFS_1"/>
    <property type="match status" value="1"/>
</dbReference>
<keyword evidence="3" id="KW-1133">Transmembrane helix</keyword>
<dbReference type="InterPro" id="IPR020846">
    <property type="entry name" value="MFS_dom"/>
</dbReference>
<feature type="transmembrane region" description="Helical" evidence="3">
    <location>
        <begin position="278"/>
        <end position="301"/>
    </location>
</feature>
<protein>
    <submittedName>
        <fullName evidence="5">Major facilitator superfamily domain-containing protein</fullName>
    </submittedName>
</protein>
<sequence length="384" mass="42085">MQNYYEQHIFNGTPNAVVALSFVGTLGLCFMRAGGPLAQFLEPKIGGRSILLLGCLCKALGMIMAGFANQIYQLYICQGFLFGIGASLFYYVSLSVTPQWFYKRKGLALGIVASGSGMGGLVMPFIMVAVNDSLGVHWTFRILGFICLGMDLTACILIKENPALKKPRGEQKKLSDIIQLSILRDTDYVLWVAGSVVVLLGYFCPFYFLPSYGRSIGLSNPQGAVLIAMASVANFVGRGFTGFCADYIGQLNTNILFSLLAGFSCLLIWTFSYTYASLIGFSFVFGLFCGSYFSLLSPITFQILGKEKFPTGLSLLLIFNIIGVFGPNIVSAIETQLLENSATQGHYYQPFLSYKLFAGACYLLGSLILVILRFRINKNWKSVV</sequence>
<dbReference type="InterPro" id="IPR050327">
    <property type="entry name" value="Proton-linked_MCT"/>
</dbReference>
<evidence type="ECO:0000256" key="2">
    <source>
        <dbReference type="ARBA" id="ARBA00006727"/>
    </source>
</evidence>
<evidence type="ECO:0000313" key="5">
    <source>
        <dbReference type="EMBL" id="ORZ23452.1"/>
    </source>
</evidence>
<feature type="domain" description="Major facilitator superfamily (MFS) profile" evidence="4">
    <location>
        <begin position="1"/>
        <end position="377"/>
    </location>
</feature>
<dbReference type="AlphaFoldDB" id="A0A1X2IWQ5"/>
<evidence type="ECO:0000256" key="3">
    <source>
        <dbReference type="SAM" id="Phobius"/>
    </source>
</evidence>
<dbReference type="PROSITE" id="PS50850">
    <property type="entry name" value="MFS"/>
    <property type="match status" value="1"/>
</dbReference>
<organism evidence="5 6">
    <name type="scientific">Absidia repens</name>
    <dbReference type="NCBI Taxonomy" id="90262"/>
    <lineage>
        <taxon>Eukaryota</taxon>
        <taxon>Fungi</taxon>
        <taxon>Fungi incertae sedis</taxon>
        <taxon>Mucoromycota</taxon>
        <taxon>Mucoromycotina</taxon>
        <taxon>Mucoromycetes</taxon>
        <taxon>Mucorales</taxon>
        <taxon>Cunninghamellaceae</taxon>
        <taxon>Absidia</taxon>
    </lineage>
</organism>
<dbReference type="PANTHER" id="PTHR11360:SF284">
    <property type="entry name" value="EG:103B4.3 PROTEIN-RELATED"/>
    <property type="match status" value="1"/>
</dbReference>
<dbReference type="EMBL" id="MCGE01000003">
    <property type="protein sequence ID" value="ORZ23452.1"/>
    <property type="molecule type" value="Genomic_DNA"/>
</dbReference>
<feature type="transmembrane region" description="Helical" evidence="3">
    <location>
        <begin position="138"/>
        <end position="158"/>
    </location>
</feature>
<feature type="transmembrane region" description="Helical" evidence="3">
    <location>
        <begin position="253"/>
        <end position="272"/>
    </location>
</feature>
<feature type="transmembrane region" description="Helical" evidence="3">
    <location>
        <begin position="45"/>
        <end position="67"/>
    </location>
</feature>
<dbReference type="Gene3D" id="1.20.1250.20">
    <property type="entry name" value="MFS general substrate transporter like domains"/>
    <property type="match status" value="2"/>
</dbReference>
<dbReference type="GO" id="GO:0016020">
    <property type="term" value="C:membrane"/>
    <property type="evidence" value="ECO:0007669"/>
    <property type="project" value="UniProtKB-SubCell"/>
</dbReference>
<dbReference type="SUPFAM" id="SSF103473">
    <property type="entry name" value="MFS general substrate transporter"/>
    <property type="match status" value="1"/>
</dbReference>
<dbReference type="GO" id="GO:0022857">
    <property type="term" value="F:transmembrane transporter activity"/>
    <property type="evidence" value="ECO:0007669"/>
    <property type="project" value="InterPro"/>
</dbReference>
<evidence type="ECO:0000256" key="1">
    <source>
        <dbReference type="ARBA" id="ARBA00004141"/>
    </source>
</evidence>
<gene>
    <name evidence="5" type="ORF">BCR42DRAFT_318402</name>
</gene>
<comment type="caution">
    <text evidence="5">The sequence shown here is derived from an EMBL/GenBank/DDBJ whole genome shotgun (WGS) entry which is preliminary data.</text>
</comment>
<comment type="similarity">
    <text evidence="2">Belongs to the major facilitator superfamily. Monocarboxylate porter (TC 2.A.1.13) family.</text>
</comment>
<dbReference type="OrthoDB" id="6499973at2759"/>
<feature type="transmembrane region" description="Helical" evidence="3">
    <location>
        <begin position="353"/>
        <end position="372"/>
    </location>
</feature>
<proteinExistence type="inferred from homology"/>
<keyword evidence="6" id="KW-1185">Reference proteome</keyword>